<dbReference type="SUPFAM" id="SSF103473">
    <property type="entry name" value="MFS general substrate transporter"/>
    <property type="match status" value="1"/>
</dbReference>
<evidence type="ECO:0000256" key="5">
    <source>
        <dbReference type="ARBA" id="ARBA00023136"/>
    </source>
</evidence>
<reference evidence="7 8" key="1">
    <citation type="journal article" date="2023" name="Sci. Data">
        <title>Genome assembly of the Korean intertidal mud-creeper Batillaria attramentaria.</title>
        <authorList>
            <person name="Patra A.K."/>
            <person name="Ho P.T."/>
            <person name="Jun S."/>
            <person name="Lee S.J."/>
            <person name="Kim Y."/>
            <person name="Won Y.J."/>
        </authorList>
    </citation>
    <scope>NUCLEOTIDE SEQUENCE [LARGE SCALE GENOMIC DNA]</scope>
    <source>
        <strain evidence="7">Wonlab-2016</strain>
    </source>
</reference>
<evidence type="ECO:0000256" key="2">
    <source>
        <dbReference type="ARBA" id="ARBA00022448"/>
    </source>
</evidence>
<dbReference type="EMBL" id="JACVVK020000480">
    <property type="protein sequence ID" value="KAK7471754.1"/>
    <property type="molecule type" value="Genomic_DNA"/>
</dbReference>
<evidence type="ECO:0000256" key="1">
    <source>
        <dbReference type="ARBA" id="ARBA00004141"/>
    </source>
</evidence>
<keyword evidence="8" id="KW-1185">Reference proteome</keyword>
<comment type="subcellular location">
    <subcellularLocation>
        <location evidence="1">Membrane</location>
        <topology evidence="1">Multi-pass membrane protein</topology>
    </subcellularLocation>
</comment>
<evidence type="ECO:0000256" key="4">
    <source>
        <dbReference type="ARBA" id="ARBA00022989"/>
    </source>
</evidence>
<organism evidence="7 8">
    <name type="scientific">Batillaria attramentaria</name>
    <dbReference type="NCBI Taxonomy" id="370345"/>
    <lineage>
        <taxon>Eukaryota</taxon>
        <taxon>Metazoa</taxon>
        <taxon>Spiralia</taxon>
        <taxon>Lophotrochozoa</taxon>
        <taxon>Mollusca</taxon>
        <taxon>Gastropoda</taxon>
        <taxon>Caenogastropoda</taxon>
        <taxon>Sorbeoconcha</taxon>
        <taxon>Cerithioidea</taxon>
        <taxon>Batillariidae</taxon>
        <taxon>Batillaria</taxon>
    </lineage>
</organism>
<accession>A0ABD0JE09</accession>
<evidence type="ECO:0000256" key="3">
    <source>
        <dbReference type="ARBA" id="ARBA00022692"/>
    </source>
</evidence>
<feature type="transmembrane region" description="Helical" evidence="6">
    <location>
        <begin position="73"/>
        <end position="93"/>
    </location>
</feature>
<protein>
    <submittedName>
        <fullName evidence="7">Uncharacterized protein</fullName>
    </submittedName>
</protein>
<feature type="transmembrane region" description="Helical" evidence="6">
    <location>
        <begin position="35"/>
        <end position="53"/>
    </location>
</feature>
<dbReference type="PANTHER" id="PTHR19432">
    <property type="entry name" value="SUGAR TRANSPORTER"/>
    <property type="match status" value="1"/>
</dbReference>
<dbReference type="Proteomes" id="UP001519460">
    <property type="component" value="Unassembled WGS sequence"/>
</dbReference>
<dbReference type="Gene3D" id="1.20.1250.20">
    <property type="entry name" value="MFS general substrate transporter like domains"/>
    <property type="match status" value="1"/>
</dbReference>
<proteinExistence type="predicted"/>
<keyword evidence="3 6" id="KW-0812">Transmembrane</keyword>
<dbReference type="InterPro" id="IPR036259">
    <property type="entry name" value="MFS_trans_sf"/>
</dbReference>
<name>A0ABD0JE09_9CAEN</name>
<evidence type="ECO:0000256" key="6">
    <source>
        <dbReference type="SAM" id="Phobius"/>
    </source>
</evidence>
<gene>
    <name evidence="7" type="ORF">BaRGS_00035636</name>
</gene>
<dbReference type="AlphaFoldDB" id="A0ABD0JE09"/>
<sequence length="198" mass="22174">TGSILLDFTSQVCLTPCEAMLSDASRETHQHDRIFTIYSMMVSMGGILGYLLTAIDWTTNSVGAYFGGQEASIFSMLIVIFTMSLTATLMRYLTKLSLMVRARGLSKLIECVKLVLRNIHRFLPNTIQQMLCIPVVLRYLMLANFCAWTAVMGFNLYFTDYVGQIVYKGNPNLPENSVEGHLYDEGVRMGSWACCCTA</sequence>
<evidence type="ECO:0000313" key="7">
    <source>
        <dbReference type="EMBL" id="KAK7471754.1"/>
    </source>
</evidence>
<comment type="caution">
    <text evidence="7">The sequence shown here is derived from an EMBL/GenBank/DDBJ whole genome shotgun (WGS) entry which is preliminary data.</text>
</comment>
<keyword evidence="5 6" id="KW-0472">Membrane</keyword>
<dbReference type="GO" id="GO:0016020">
    <property type="term" value="C:membrane"/>
    <property type="evidence" value="ECO:0007669"/>
    <property type="project" value="UniProtKB-SubCell"/>
</dbReference>
<keyword evidence="2" id="KW-0813">Transport</keyword>
<keyword evidence="4 6" id="KW-1133">Transmembrane helix</keyword>
<evidence type="ECO:0000313" key="8">
    <source>
        <dbReference type="Proteomes" id="UP001519460"/>
    </source>
</evidence>
<feature type="non-terminal residue" evidence="7">
    <location>
        <position position="1"/>
    </location>
</feature>
<feature type="transmembrane region" description="Helical" evidence="6">
    <location>
        <begin position="139"/>
        <end position="158"/>
    </location>
</feature>
<dbReference type="PANTHER" id="PTHR19432:SF37">
    <property type="entry name" value="SOLUTE CARRIER FAMILY 45 MEMBER 3"/>
    <property type="match status" value="1"/>
</dbReference>